<sequence length="150" mass="17511">MITLSAIIPIKEGRTNSAQKELREYYLKGWKLAGCASYYLVIEKDVDYDSIICLEEYNNAAQKTNMPLIYIVGKNGLYGIIDEYGIEIIPCTYIDCDYRSTLSSPEHCNVIIFYTETENYNFNRCTLKMEIYNEERVKKKLEEIILNIEK</sequence>
<dbReference type="Proteomes" id="UP000007995">
    <property type="component" value="Unassembled WGS sequence"/>
</dbReference>
<reference evidence="1 2" key="1">
    <citation type="submission" date="2012-02" db="EMBL/GenBank/DDBJ databases">
        <title>The Genome Sequence of Bacteroides finegoldii CL09T03C10.</title>
        <authorList>
            <consortium name="The Broad Institute Genome Sequencing Platform"/>
            <person name="Earl A."/>
            <person name="Ward D."/>
            <person name="Feldgarden M."/>
            <person name="Gevers D."/>
            <person name="Zitomersky N.L."/>
            <person name="Coyne M.J."/>
            <person name="Comstock L.E."/>
            <person name="Young S.K."/>
            <person name="Zeng Q."/>
            <person name="Gargeya S."/>
            <person name="Fitzgerald M."/>
            <person name="Haas B."/>
            <person name="Abouelleil A."/>
            <person name="Alvarado L."/>
            <person name="Arachchi H.M."/>
            <person name="Berlin A."/>
            <person name="Chapman S.B."/>
            <person name="Gearin G."/>
            <person name="Goldberg J."/>
            <person name="Griggs A."/>
            <person name="Gujja S."/>
            <person name="Hansen M."/>
            <person name="Heiman D."/>
            <person name="Howarth C."/>
            <person name="Larimer J."/>
            <person name="Lui A."/>
            <person name="MacDonald P.J.P."/>
            <person name="McCowen C."/>
            <person name="Montmayeur A."/>
            <person name="Murphy C."/>
            <person name="Neiman D."/>
            <person name="Pearson M."/>
            <person name="Priest M."/>
            <person name="Roberts A."/>
            <person name="Saif S."/>
            <person name="Shea T."/>
            <person name="Sisk P."/>
            <person name="Stolte C."/>
            <person name="Sykes S."/>
            <person name="Wortman J."/>
            <person name="Nusbaum C."/>
            <person name="Birren B."/>
        </authorList>
    </citation>
    <scope>NUCLEOTIDE SEQUENCE [LARGE SCALE GENOMIC DNA]</scope>
    <source>
        <strain evidence="1 2">CL09T03C10</strain>
    </source>
</reference>
<dbReference type="AlphaFoldDB" id="K5BRR4"/>
<protein>
    <submittedName>
        <fullName evidence="1">Uncharacterized protein</fullName>
    </submittedName>
</protein>
<gene>
    <name evidence="1" type="ORF">HMPREF1057_04065</name>
</gene>
<name>K5BRR4_9BACE</name>
<evidence type="ECO:0000313" key="2">
    <source>
        <dbReference type="Proteomes" id="UP000007995"/>
    </source>
</evidence>
<accession>K5BRR4</accession>
<dbReference type="EMBL" id="AGXW01000014">
    <property type="protein sequence ID" value="EKJ89312.1"/>
    <property type="molecule type" value="Genomic_DNA"/>
</dbReference>
<proteinExistence type="predicted"/>
<dbReference type="RefSeq" id="WP_007767404.1">
    <property type="nucleotide sequence ID" value="NZ_AKBZ01000006.1"/>
</dbReference>
<dbReference type="HOGENOM" id="CLU_1736875_0_0_10"/>
<evidence type="ECO:0000313" key="1">
    <source>
        <dbReference type="EMBL" id="EKJ89312.1"/>
    </source>
</evidence>
<comment type="caution">
    <text evidence="1">The sequence shown here is derived from an EMBL/GenBank/DDBJ whole genome shotgun (WGS) entry which is preliminary data.</text>
</comment>
<organism evidence="1 2">
    <name type="scientific">Bacteroides finegoldii CL09T03C10</name>
    <dbReference type="NCBI Taxonomy" id="997888"/>
    <lineage>
        <taxon>Bacteria</taxon>
        <taxon>Pseudomonadati</taxon>
        <taxon>Bacteroidota</taxon>
        <taxon>Bacteroidia</taxon>
        <taxon>Bacteroidales</taxon>
        <taxon>Bacteroidaceae</taxon>
        <taxon>Bacteroides</taxon>
    </lineage>
</organism>